<dbReference type="InterPro" id="IPR004827">
    <property type="entry name" value="bZIP"/>
</dbReference>
<evidence type="ECO:0000313" key="7">
    <source>
        <dbReference type="Proteomes" id="UP000315522"/>
    </source>
</evidence>
<dbReference type="GO" id="GO:0000978">
    <property type="term" value="F:RNA polymerase II cis-regulatory region sequence-specific DNA binding"/>
    <property type="evidence" value="ECO:0007669"/>
    <property type="project" value="TreeGrafter"/>
</dbReference>
<dbReference type="Pfam" id="PF07716">
    <property type="entry name" value="bZIP_2"/>
    <property type="match status" value="1"/>
</dbReference>
<dbReference type="Proteomes" id="UP000315522">
    <property type="component" value="Unassembled WGS sequence"/>
</dbReference>
<dbReference type="AlphaFoldDB" id="A0A559M0A3"/>
<feature type="region of interest" description="Disordered" evidence="4">
    <location>
        <begin position="101"/>
        <end position="208"/>
    </location>
</feature>
<feature type="non-terminal residue" evidence="6">
    <location>
        <position position="233"/>
    </location>
</feature>
<evidence type="ECO:0000256" key="4">
    <source>
        <dbReference type="SAM" id="MobiDB-lite"/>
    </source>
</evidence>
<dbReference type="SUPFAM" id="SSF57959">
    <property type="entry name" value="Leucine zipper domain"/>
    <property type="match status" value="1"/>
</dbReference>
<dbReference type="GO" id="GO:0005667">
    <property type="term" value="C:transcription regulator complex"/>
    <property type="evidence" value="ECO:0007669"/>
    <property type="project" value="TreeGrafter"/>
</dbReference>
<protein>
    <recommendedName>
        <fullName evidence="5">BZIP domain-containing protein</fullName>
    </recommendedName>
</protein>
<dbReference type="GO" id="GO:0001080">
    <property type="term" value="P:nitrogen catabolite activation of transcription from RNA polymerase II promoter"/>
    <property type="evidence" value="ECO:0007669"/>
    <property type="project" value="TreeGrafter"/>
</dbReference>
<dbReference type="SMART" id="SM00338">
    <property type="entry name" value="BRLZ"/>
    <property type="match status" value="1"/>
</dbReference>
<evidence type="ECO:0000259" key="5">
    <source>
        <dbReference type="PROSITE" id="PS50217"/>
    </source>
</evidence>
<dbReference type="CDD" id="cd12193">
    <property type="entry name" value="bZIP_GCN4"/>
    <property type="match status" value="1"/>
</dbReference>
<feature type="compositionally biased region" description="Polar residues" evidence="4">
    <location>
        <begin position="101"/>
        <end position="110"/>
    </location>
</feature>
<dbReference type="PANTHER" id="PTHR11462">
    <property type="entry name" value="JUN TRANSCRIPTION FACTOR-RELATED"/>
    <property type="match status" value="1"/>
</dbReference>
<feature type="non-terminal residue" evidence="6">
    <location>
        <position position="1"/>
    </location>
</feature>
<feature type="compositionally biased region" description="Low complexity" evidence="4">
    <location>
        <begin position="158"/>
        <end position="169"/>
    </location>
</feature>
<name>A0A559M0A3_9HELO</name>
<evidence type="ECO:0000256" key="3">
    <source>
        <dbReference type="ARBA" id="ARBA00023163"/>
    </source>
</evidence>
<sequence length="233" mass="24618">SGLPLDLDQFAPGDDAYPLGDSSAALADDFFSGPPSLSVTPSGGAWMNGSGVGVNAFGSSAAGFTSLDTSLCYDSFANLDFPQSDGIMGHLPQLQVNVSGTDYANHSASPPITRHSPSHRSLNTTSHDNSPQNFTISPTSQDNIPPCSSPRASVSPDSASSKPGNPSSSRIEKRTRNTIAARRYRQKRVDQVSSLESALQKSEEEKDSLKVRVARLEGELEVLRGLVKARALA</sequence>
<dbReference type="PROSITE" id="PS50217">
    <property type="entry name" value="BZIP"/>
    <property type="match status" value="1"/>
</dbReference>
<keyword evidence="7" id="KW-1185">Reference proteome</keyword>
<dbReference type="Gene3D" id="1.20.5.170">
    <property type="match status" value="1"/>
</dbReference>
<dbReference type="InterPro" id="IPR050946">
    <property type="entry name" value="AP-1_TF_bZIP"/>
</dbReference>
<evidence type="ECO:0000313" key="6">
    <source>
        <dbReference type="EMBL" id="TVY86391.1"/>
    </source>
</evidence>
<dbReference type="GO" id="GO:1903833">
    <property type="term" value="P:positive regulation of cellular response to amino acid starvation"/>
    <property type="evidence" value="ECO:0007669"/>
    <property type="project" value="TreeGrafter"/>
</dbReference>
<dbReference type="InterPro" id="IPR046347">
    <property type="entry name" value="bZIP_sf"/>
</dbReference>
<keyword evidence="3" id="KW-0804">Transcription</keyword>
<proteinExistence type="predicted"/>
<comment type="caution">
    <text evidence="6">The sequence shown here is derived from an EMBL/GenBank/DDBJ whole genome shotgun (WGS) entry which is preliminary data.</text>
</comment>
<organism evidence="6 7">
    <name type="scientific">Lachnellula willkommii</name>
    <dbReference type="NCBI Taxonomy" id="215461"/>
    <lineage>
        <taxon>Eukaryota</taxon>
        <taxon>Fungi</taxon>
        <taxon>Dikarya</taxon>
        <taxon>Ascomycota</taxon>
        <taxon>Pezizomycotina</taxon>
        <taxon>Leotiomycetes</taxon>
        <taxon>Helotiales</taxon>
        <taxon>Lachnaceae</taxon>
        <taxon>Lachnellula</taxon>
    </lineage>
</organism>
<feature type="compositionally biased region" description="Polar residues" evidence="4">
    <location>
        <begin position="191"/>
        <end position="200"/>
    </location>
</feature>
<feature type="domain" description="BZIP" evidence="5">
    <location>
        <begin position="167"/>
        <end position="230"/>
    </location>
</feature>
<accession>A0A559M0A3</accession>
<feature type="compositionally biased region" description="Polar residues" evidence="4">
    <location>
        <begin position="119"/>
        <end position="143"/>
    </location>
</feature>
<dbReference type="PROSITE" id="PS00036">
    <property type="entry name" value="BZIP_BASIC"/>
    <property type="match status" value="1"/>
</dbReference>
<keyword evidence="1" id="KW-0805">Transcription regulation</keyword>
<dbReference type="EMBL" id="QGML01003648">
    <property type="protein sequence ID" value="TVY86391.1"/>
    <property type="molecule type" value="Genomic_DNA"/>
</dbReference>
<keyword evidence="2" id="KW-0238">DNA-binding</keyword>
<reference evidence="6 7" key="1">
    <citation type="submission" date="2018-05" db="EMBL/GenBank/DDBJ databases">
        <title>Genome sequencing and assembly of the regulated plant pathogen Lachnellula willkommii and related sister species for the development of diagnostic species identification markers.</title>
        <authorList>
            <person name="Giroux E."/>
            <person name="Bilodeau G."/>
        </authorList>
    </citation>
    <scope>NUCLEOTIDE SEQUENCE [LARGE SCALE GENOMIC DNA]</scope>
    <source>
        <strain evidence="6 7">CBS 172.35</strain>
    </source>
</reference>
<dbReference type="PANTHER" id="PTHR11462:SF35">
    <property type="entry name" value="TRANSCRIPTION FACTOR JRA"/>
    <property type="match status" value="1"/>
</dbReference>
<evidence type="ECO:0000256" key="2">
    <source>
        <dbReference type="ARBA" id="ARBA00023125"/>
    </source>
</evidence>
<gene>
    <name evidence="6" type="ORF">LAWI1_G008805</name>
</gene>
<evidence type="ECO:0000256" key="1">
    <source>
        <dbReference type="ARBA" id="ARBA00023015"/>
    </source>
</evidence>
<dbReference type="GO" id="GO:0000981">
    <property type="term" value="F:DNA-binding transcription factor activity, RNA polymerase II-specific"/>
    <property type="evidence" value="ECO:0007669"/>
    <property type="project" value="TreeGrafter"/>
</dbReference>